<keyword evidence="2" id="KW-1185">Reference proteome</keyword>
<dbReference type="EMBL" id="JARJBB010000007">
    <property type="protein sequence ID" value="MDF3300096.1"/>
    <property type="molecule type" value="Genomic_DNA"/>
</dbReference>
<sequence length="1318" mass="145989">MIPLDWEKFAVLPGSPRDNFELLCRGAVAHAYARFGRFIALAQQPGVEFHLYIDEPGCPLGDPGRCFGWQTKWWDIQPGRAIGKGRREDVEDSLKKTEKYFPDITDFVLWTRHPLTAGDQEWSYGQSTRMTLHLATEVDLGHLLVGEAVLLREAYFGSLVLTPERLAEQHARAAAEAGERWIPEVHQTSAAEHRLRRMLAEPDAWDDLGDASGNIARFEAALDPAATTLPSPLAEQTAAIVATGHDVVAVLHEAHQQITDSRPSPLLGATDRTVLQAPGTQHAVLRRLRALRHPAALPLTNLIAHIRDAVALAHHVTGHLSTQLAVVTGDAGFGKTQLSATLTAPTTARPAGVLLYGRRLSIRQTLDDLAGQFTAAGRPLASFEELLAAVDAAAQRAGCRLPIVIDGLNEAESPTLWPPLLRSLQVTLRRYPSVLVVCTVREAFLEDAIPADVNDILKLDGFEEDLDEAIARYFSHYKIEPAGTGLPRELLSHPLTLKIYCSMANRDRRHPVSAAGLPSSLTGIFSGYLASVARRVYELIPSIHPNDVNQALDALGNALWEDRGRDLPDAQARQLCQDTQRRWQESLLAALEHEGVLLRHPDGTGGATWSFVYDLMAGHVIATSFVRAHGRGIVRLLSQDAATALFTGRSDVRHPLAADIFQALAGVMPRAGAGQLWQAVPEPLRLPALLHAAGLEAAHLDSATVQALATHSDDLRGGRDDIFQRLYSTRAAPGHPLDANFLDRILRARSVADRDLRWSEWLRARSRPLLADATALATRWRADPQRTTADQLRARWLMWTLTSTNRDLRDAATAALYWYGRHNMGGLFTLSLEAIAVNDAYVAERMVAASYGVATACQLHDADLKVALPAYLTGLLNAFTGPEATHPTCHALIRYYISSTFDFAHRHYPETIPAEAELPLKFTAALEISPLVDGDPRREEVRQTIGMDFGNYTLGRLFRDRQNYDDSHPGHQEATALVLAVVHALGWRPDLFEEVERRITSTLSRQRHPSGGRIDRYGKKYGWIGFNTVAGILADRGQPPEDLEVDIDPTFPQPLQPAPVPLGTWTPRTPADDLEWLRHGTVDVPDDFLAPHILDEVEGPWLLVHAEIDTEDVTTGRDTFGLFNTVLVNQENLTGFLDAFHALPHPGRDVINLPAEYYLFAGEIPWHTRFAAPEPGLDLIENLYSGTLSYNRPDLRFERLAHQFAWEPHHSSQNQTTAYVPSWLFSKAFDLRALPAGFDQCEASGALAARSFAAPSGYKGQLLYLRADLLRRYAASRAIVTFCWGERAIKTAWPEKPSGALRELYQDHQNIWRHTKQH</sequence>
<comment type="caution">
    <text evidence="1">The sequence shown here is derived from an EMBL/GenBank/DDBJ whole genome shotgun (WGS) entry which is preliminary data.</text>
</comment>
<organism evidence="1 2">
    <name type="scientific">Streptomyces tropicalis</name>
    <dbReference type="NCBI Taxonomy" id="3034234"/>
    <lineage>
        <taxon>Bacteria</taxon>
        <taxon>Bacillati</taxon>
        <taxon>Actinomycetota</taxon>
        <taxon>Actinomycetes</taxon>
        <taxon>Kitasatosporales</taxon>
        <taxon>Streptomycetaceae</taxon>
        <taxon>Streptomyces</taxon>
    </lineage>
</organism>
<accession>A0ABT6A6U1</accession>
<proteinExistence type="predicted"/>
<evidence type="ECO:0000313" key="2">
    <source>
        <dbReference type="Proteomes" id="UP001221150"/>
    </source>
</evidence>
<evidence type="ECO:0000313" key="1">
    <source>
        <dbReference type="EMBL" id="MDF3300096.1"/>
    </source>
</evidence>
<dbReference type="RefSeq" id="WP_276109651.1">
    <property type="nucleotide sequence ID" value="NZ_JARJBB010000007.1"/>
</dbReference>
<protein>
    <recommendedName>
        <fullName evidence="3">NACHT domain-containing protein</fullName>
    </recommendedName>
</protein>
<name>A0ABT6A6U1_9ACTN</name>
<dbReference type="Proteomes" id="UP001221150">
    <property type="component" value="Unassembled WGS sequence"/>
</dbReference>
<gene>
    <name evidence="1" type="ORF">P3H78_15950</name>
</gene>
<reference evidence="1 2" key="1">
    <citation type="submission" date="2023-03" db="EMBL/GenBank/DDBJ databases">
        <title>Draft genome sequence of Streptomyces sp. K1PA1 isolated from peat swamp forest in Thailand.</title>
        <authorList>
            <person name="Klaysubun C."/>
            <person name="Duangmal K."/>
        </authorList>
    </citation>
    <scope>NUCLEOTIDE SEQUENCE [LARGE SCALE GENOMIC DNA]</scope>
    <source>
        <strain evidence="1 2">K1PA1</strain>
    </source>
</reference>
<evidence type="ECO:0008006" key="3">
    <source>
        <dbReference type="Google" id="ProtNLM"/>
    </source>
</evidence>